<sequence length="153" mass="17154">ILQRKQKVDGVIKSIKSKVEGTNEACEEEPVEDKEEIILFKRVMERTVEVLATELEHYQGKAAEVVLKILEDSPRAISWVAVMFAMLIACLFAVVKALFVVRICALSHVKPASTGFSLYSQESFTVDIIKRMSIRCVTTSIAILGIVMFVLFM</sequence>
<dbReference type="Proteomes" id="UP000252519">
    <property type="component" value="Unassembled WGS sequence"/>
</dbReference>
<evidence type="ECO:0000313" key="2">
    <source>
        <dbReference type="EMBL" id="RCN51246.1"/>
    </source>
</evidence>
<comment type="caution">
    <text evidence="2">The sequence shown here is derived from an EMBL/GenBank/DDBJ whole genome shotgun (WGS) entry which is preliminary data.</text>
</comment>
<reference evidence="2 3" key="1">
    <citation type="submission" date="2014-10" db="EMBL/GenBank/DDBJ databases">
        <title>Draft genome of the hookworm Ancylostoma caninum.</title>
        <authorList>
            <person name="Mitreva M."/>
        </authorList>
    </citation>
    <scope>NUCLEOTIDE SEQUENCE [LARGE SCALE GENOMIC DNA]</scope>
    <source>
        <strain evidence="2 3">Baltimore</strain>
    </source>
</reference>
<keyword evidence="1" id="KW-0472">Membrane</keyword>
<keyword evidence="3" id="KW-1185">Reference proteome</keyword>
<dbReference type="EMBL" id="JOJR01000015">
    <property type="protein sequence ID" value="RCN51246.1"/>
    <property type="molecule type" value="Genomic_DNA"/>
</dbReference>
<feature type="non-terminal residue" evidence="2">
    <location>
        <position position="1"/>
    </location>
</feature>
<feature type="transmembrane region" description="Helical" evidence="1">
    <location>
        <begin position="132"/>
        <end position="152"/>
    </location>
</feature>
<gene>
    <name evidence="2" type="ORF">ANCCAN_02607</name>
</gene>
<dbReference type="OrthoDB" id="5904965at2759"/>
<organism evidence="2 3">
    <name type="scientific">Ancylostoma caninum</name>
    <name type="common">Dog hookworm</name>
    <dbReference type="NCBI Taxonomy" id="29170"/>
    <lineage>
        <taxon>Eukaryota</taxon>
        <taxon>Metazoa</taxon>
        <taxon>Ecdysozoa</taxon>
        <taxon>Nematoda</taxon>
        <taxon>Chromadorea</taxon>
        <taxon>Rhabditida</taxon>
        <taxon>Rhabditina</taxon>
        <taxon>Rhabditomorpha</taxon>
        <taxon>Strongyloidea</taxon>
        <taxon>Ancylostomatidae</taxon>
        <taxon>Ancylostomatinae</taxon>
        <taxon>Ancylostoma</taxon>
    </lineage>
</organism>
<keyword evidence="1" id="KW-1133">Transmembrane helix</keyword>
<protein>
    <submittedName>
        <fullName evidence="2">Uncharacterized protein</fullName>
    </submittedName>
</protein>
<evidence type="ECO:0000313" key="3">
    <source>
        <dbReference type="Proteomes" id="UP000252519"/>
    </source>
</evidence>
<proteinExistence type="predicted"/>
<keyword evidence="1" id="KW-0812">Transmembrane</keyword>
<accession>A0A368H3T1</accession>
<name>A0A368H3T1_ANCCA</name>
<dbReference type="AlphaFoldDB" id="A0A368H3T1"/>
<evidence type="ECO:0000256" key="1">
    <source>
        <dbReference type="SAM" id="Phobius"/>
    </source>
</evidence>
<feature type="transmembrane region" description="Helical" evidence="1">
    <location>
        <begin position="76"/>
        <end position="101"/>
    </location>
</feature>